<gene>
    <name evidence="3" type="ORF">H9804_01390</name>
</gene>
<feature type="non-terminal residue" evidence="3">
    <location>
        <position position="1"/>
    </location>
</feature>
<reference evidence="3" key="2">
    <citation type="submission" date="2021-04" db="EMBL/GenBank/DDBJ databases">
        <authorList>
            <person name="Gilroy R."/>
        </authorList>
    </citation>
    <scope>NUCLEOTIDE SEQUENCE</scope>
    <source>
        <strain evidence="3">ChiW4-1371</strain>
    </source>
</reference>
<dbReference type="PANTHER" id="PTHR11733:SF167">
    <property type="entry name" value="FI17812P1-RELATED"/>
    <property type="match status" value="1"/>
</dbReference>
<proteinExistence type="inferred from homology"/>
<dbReference type="PANTHER" id="PTHR11733">
    <property type="entry name" value="ZINC METALLOPROTEASE FAMILY M13 NEPRILYSIN-RELATED"/>
    <property type="match status" value="1"/>
</dbReference>
<feature type="domain" description="Peptidase M13 C-terminal" evidence="2">
    <location>
        <begin position="9"/>
        <end position="106"/>
    </location>
</feature>
<dbReference type="SUPFAM" id="SSF55486">
    <property type="entry name" value="Metalloproteases ('zincins'), catalytic domain"/>
    <property type="match status" value="1"/>
</dbReference>
<dbReference type="GO" id="GO:0004222">
    <property type="term" value="F:metalloendopeptidase activity"/>
    <property type="evidence" value="ECO:0007669"/>
    <property type="project" value="InterPro"/>
</dbReference>
<dbReference type="PROSITE" id="PS51885">
    <property type="entry name" value="NEPRILYSIN"/>
    <property type="match status" value="1"/>
</dbReference>
<comment type="similarity">
    <text evidence="1">Belongs to the peptidase M13 family.</text>
</comment>
<dbReference type="AlphaFoldDB" id="A0A9D2GT76"/>
<accession>A0A9D2GT76</accession>
<evidence type="ECO:0000313" key="4">
    <source>
        <dbReference type="Proteomes" id="UP000824176"/>
    </source>
</evidence>
<dbReference type="Gene3D" id="3.40.390.10">
    <property type="entry name" value="Collagenase (Catalytic Domain)"/>
    <property type="match status" value="1"/>
</dbReference>
<dbReference type="GO" id="GO:0005886">
    <property type="term" value="C:plasma membrane"/>
    <property type="evidence" value="ECO:0007669"/>
    <property type="project" value="TreeGrafter"/>
</dbReference>
<dbReference type="InterPro" id="IPR000718">
    <property type="entry name" value="Peptidase_M13"/>
</dbReference>
<dbReference type="Pfam" id="PF01431">
    <property type="entry name" value="Peptidase_M13"/>
    <property type="match status" value="1"/>
</dbReference>
<dbReference type="EMBL" id="DXAQ01000021">
    <property type="protein sequence ID" value="HIZ88575.1"/>
    <property type="molecule type" value="Genomic_DNA"/>
</dbReference>
<evidence type="ECO:0000313" key="3">
    <source>
        <dbReference type="EMBL" id="HIZ88575.1"/>
    </source>
</evidence>
<dbReference type="GO" id="GO:0016485">
    <property type="term" value="P:protein processing"/>
    <property type="evidence" value="ECO:0007669"/>
    <property type="project" value="TreeGrafter"/>
</dbReference>
<reference evidence="3" key="1">
    <citation type="journal article" date="2021" name="PeerJ">
        <title>Extensive microbial diversity within the chicken gut microbiome revealed by metagenomics and culture.</title>
        <authorList>
            <person name="Gilroy R."/>
            <person name="Ravi A."/>
            <person name="Getino M."/>
            <person name="Pursley I."/>
            <person name="Horton D.L."/>
            <person name="Alikhan N.F."/>
            <person name="Baker D."/>
            <person name="Gharbi K."/>
            <person name="Hall N."/>
            <person name="Watson M."/>
            <person name="Adriaenssens E.M."/>
            <person name="Foster-Nyarko E."/>
            <person name="Jarju S."/>
            <person name="Secka A."/>
            <person name="Antonio M."/>
            <person name="Oren A."/>
            <person name="Chaudhuri R.R."/>
            <person name="La Ragione R."/>
            <person name="Hildebrand F."/>
            <person name="Pallen M.J."/>
        </authorList>
    </citation>
    <scope>NUCLEOTIDE SEQUENCE</scope>
    <source>
        <strain evidence="3">ChiW4-1371</strain>
    </source>
</reference>
<organism evidence="3 4">
    <name type="scientific">Candidatus Mucispirillum faecigallinarum</name>
    <dbReference type="NCBI Taxonomy" id="2838699"/>
    <lineage>
        <taxon>Bacteria</taxon>
        <taxon>Pseudomonadati</taxon>
        <taxon>Deferribacterota</taxon>
        <taxon>Deferribacteres</taxon>
        <taxon>Deferribacterales</taxon>
        <taxon>Mucispirillaceae</taxon>
        <taxon>Mucispirillum</taxon>
    </lineage>
</organism>
<comment type="caution">
    <text evidence="3">The sequence shown here is derived from an EMBL/GenBank/DDBJ whole genome shotgun (WGS) entry which is preliminary data.</text>
</comment>
<name>A0A9D2GT76_9BACT</name>
<sequence length="112" mass="12631">SYYDNYTINGQNVNGTLTLSENIADLGGMACITEYAVSNGLDLDKIYKSYASIWAIKDRPEYEAYKLIVDVHSPGKVRVNAVLSAIDNFYTTYDIKETDGMYKEPSIRPSIW</sequence>
<dbReference type="Proteomes" id="UP000824176">
    <property type="component" value="Unassembled WGS sequence"/>
</dbReference>
<protein>
    <submittedName>
        <fullName evidence="3">M13 family peptidase</fullName>
    </submittedName>
</protein>
<dbReference type="InterPro" id="IPR024079">
    <property type="entry name" value="MetalloPept_cat_dom_sf"/>
</dbReference>
<evidence type="ECO:0000259" key="2">
    <source>
        <dbReference type="Pfam" id="PF01431"/>
    </source>
</evidence>
<evidence type="ECO:0000256" key="1">
    <source>
        <dbReference type="ARBA" id="ARBA00007357"/>
    </source>
</evidence>
<dbReference type="InterPro" id="IPR018497">
    <property type="entry name" value="Peptidase_M13_C"/>
</dbReference>